<sequence>MKVLIVGAIAGGSTVAAQIKRAVPESEITLFGRDPVLGYGTCGMPYVIGGLIEDKWQLVGSSPEKFSEQRGITVQLMHDVLSINRENKTIEVRNMETDQVFTETYDKLILSPGGLARIPDLKGLADLPLFTLKSFREMEEIIDYIERENPQSCAVIGGGFIGIELAENFIHKGIKTAVIERNDRVMTIMDPEISEVLGKEMKDNKVEFYFEDAIERIEGKQLIMKNGLNFEVDFIASSIGIDPDTQLASEAGLHIGPTKGIVVNDYMQTNDPDIYAIGDAAECKDWFTAKPKSVKLAWHAHRQSFIVARHLAGNPVKMNGLLGTSITKLFSLTAAMTGHSAKSLTDEGIEFATAVYEGRTNAGYYPDHGHILLRVHYAKKSRLVLGAQAVGDKGVDKRIDVIATAIMGKMTVDDLAALELAYSPAYSSPKDPVNMIGYKAK</sequence>
<dbReference type="InterPro" id="IPR016156">
    <property type="entry name" value="FAD/NAD-linked_Rdtase_dimer_sf"/>
</dbReference>
<dbReference type="Pfam" id="PF07992">
    <property type="entry name" value="Pyr_redox_2"/>
    <property type="match status" value="1"/>
</dbReference>
<proteinExistence type="inferred from homology"/>
<keyword evidence="3" id="KW-0285">Flavoprotein</keyword>
<dbReference type="EC" id="1.8.1.14" evidence="9"/>
<dbReference type="InterPro" id="IPR023753">
    <property type="entry name" value="FAD/NAD-binding_dom"/>
</dbReference>
<dbReference type="PANTHER" id="PTHR43429">
    <property type="entry name" value="PYRIDINE NUCLEOTIDE-DISULFIDE OXIDOREDUCTASE DOMAIN-CONTAINING"/>
    <property type="match status" value="1"/>
</dbReference>
<dbReference type="Pfam" id="PF02852">
    <property type="entry name" value="Pyr_redox_dim"/>
    <property type="match status" value="1"/>
</dbReference>
<evidence type="ECO:0000259" key="7">
    <source>
        <dbReference type="Pfam" id="PF02852"/>
    </source>
</evidence>
<evidence type="ECO:0000256" key="1">
    <source>
        <dbReference type="ARBA" id="ARBA00001974"/>
    </source>
</evidence>
<reference evidence="9" key="2">
    <citation type="submission" date="2021-09" db="EMBL/GenBank/DDBJ databases">
        <authorList>
            <person name="Gilroy R."/>
        </authorList>
    </citation>
    <scope>NUCLEOTIDE SEQUENCE</scope>
    <source>
        <strain evidence="9">CHK171-7178</strain>
    </source>
</reference>
<keyword evidence="4" id="KW-0274">FAD</keyword>
<protein>
    <submittedName>
        <fullName evidence="9">CoA-disulfide reductase</fullName>
        <ecNumber evidence="9">1.8.1.14</ecNumber>
    </submittedName>
</protein>
<name>A0A921G2M0_SPOPS</name>
<evidence type="ECO:0000259" key="8">
    <source>
        <dbReference type="Pfam" id="PF07992"/>
    </source>
</evidence>
<gene>
    <name evidence="9" type="ORF">K8V56_17425</name>
</gene>
<dbReference type="GO" id="GO:0050451">
    <property type="term" value="F:CoA-disulfide reductase (NADPH) activity"/>
    <property type="evidence" value="ECO:0007669"/>
    <property type="project" value="UniProtKB-EC"/>
</dbReference>
<evidence type="ECO:0000256" key="6">
    <source>
        <dbReference type="ARBA" id="ARBA00023284"/>
    </source>
</evidence>
<feature type="domain" description="FAD/NAD(P)-binding" evidence="8">
    <location>
        <begin position="1"/>
        <end position="303"/>
    </location>
</feature>
<dbReference type="InterPro" id="IPR050260">
    <property type="entry name" value="FAD-bd_OxRdtase"/>
</dbReference>
<dbReference type="PRINTS" id="PR00411">
    <property type="entry name" value="PNDRDTASEI"/>
</dbReference>
<evidence type="ECO:0000256" key="5">
    <source>
        <dbReference type="ARBA" id="ARBA00023002"/>
    </source>
</evidence>
<keyword evidence="5 9" id="KW-0560">Oxidoreductase</keyword>
<evidence type="ECO:0000256" key="3">
    <source>
        <dbReference type="ARBA" id="ARBA00022630"/>
    </source>
</evidence>
<dbReference type="Gene3D" id="3.50.50.60">
    <property type="entry name" value="FAD/NAD(P)-binding domain"/>
    <property type="match status" value="2"/>
</dbReference>
<evidence type="ECO:0000256" key="2">
    <source>
        <dbReference type="ARBA" id="ARBA00009130"/>
    </source>
</evidence>
<feature type="domain" description="Pyridine nucleotide-disulphide oxidoreductase dimerisation" evidence="7">
    <location>
        <begin position="327"/>
        <end position="427"/>
    </location>
</feature>
<accession>A0A921G2M0</accession>
<dbReference type="PRINTS" id="PR00368">
    <property type="entry name" value="FADPNR"/>
</dbReference>
<dbReference type="NCBIfam" id="NF010037">
    <property type="entry name" value="PRK13512.1"/>
    <property type="match status" value="1"/>
</dbReference>
<dbReference type="SUPFAM" id="SSF51905">
    <property type="entry name" value="FAD/NAD(P)-binding domain"/>
    <property type="match status" value="2"/>
</dbReference>
<comment type="caution">
    <text evidence="9">The sequence shown here is derived from an EMBL/GenBank/DDBJ whole genome shotgun (WGS) entry which is preliminary data.</text>
</comment>
<evidence type="ECO:0000313" key="10">
    <source>
        <dbReference type="Proteomes" id="UP000698173"/>
    </source>
</evidence>
<dbReference type="Proteomes" id="UP000698173">
    <property type="component" value="Unassembled WGS sequence"/>
</dbReference>
<dbReference type="InterPro" id="IPR004099">
    <property type="entry name" value="Pyr_nucl-diS_OxRdtase_dimer"/>
</dbReference>
<dbReference type="EMBL" id="DYWT01000266">
    <property type="protein sequence ID" value="HJF33547.1"/>
    <property type="molecule type" value="Genomic_DNA"/>
</dbReference>
<organism evidence="9 10">
    <name type="scientific">Sporosarcina psychrophila</name>
    <name type="common">Bacillus psychrophilus</name>
    <dbReference type="NCBI Taxonomy" id="1476"/>
    <lineage>
        <taxon>Bacteria</taxon>
        <taxon>Bacillati</taxon>
        <taxon>Bacillota</taxon>
        <taxon>Bacilli</taxon>
        <taxon>Bacillales</taxon>
        <taxon>Caryophanaceae</taxon>
        <taxon>Sporosarcina</taxon>
    </lineage>
</organism>
<reference evidence="9" key="1">
    <citation type="journal article" date="2021" name="PeerJ">
        <title>Extensive microbial diversity within the chicken gut microbiome revealed by metagenomics and culture.</title>
        <authorList>
            <person name="Gilroy R."/>
            <person name="Ravi A."/>
            <person name="Getino M."/>
            <person name="Pursley I."/>
            <person name="Horton D.L."/>
            <person name="Alikhan N.F."/>
            <person name="Baker D."/>
            <person name="Gharbi K."/>
            <person name="Hall N."/>
            <person name="Watson M."/>
            <person name="Adriaenssens E.M."/>
            <person name="Foster-Nyarko E."/>
            <person name="Jarju S."/>
            <person name="Secka A."/>
            <person name="Antonio M."/>
            <person name="Oren A."/>
            <person name="Chaudhuri R.R."/>
            <person name="La Ragione R."/>
            <person name="Hildebrand F."/>
            <person name="Pallen M.J."/>
        </authorList>
    </citation>
    <scope>NUCLEOTIDE SEQUENCE</scope>
    <source>
        <strain evidence="9">CHK171-7178</strain>
    </source>
</reference>
<dbReference type="AlphaFoldDB" id="A0A921G2M0"/>
<evidence type="ECO:0000313" key="9">
    <source>
        <dbReference type="EMBL" id="HJF33547.1"/>
    </source>
</evidence>
<dbReference type="InterPro" id="IPR036188">
    <property type="entry name" value="FAD/NAD-bd_sf"/>
</dbReference>
<evidence type="ECO:0000256" key="4">
    <source>
        <dbReference type="ARBA" id="ARBA00022827"/>
    </source>
</evidence>
<keyword evidence="6" id="KW-0676">Redox-active center</keyword>
<dbReference type="SUPFAM" id="SSF55424">
    <property type="entry name" value="FAD/NAD-linked reductases, dimerisation (C-terminal) domain"/>
    <property type="match status" value="1"/>
</dbReference>
<comment type="similarity">
    <text evidence="2">Belongs to the class-III pyridine nucleotide-disulfide oxidoreductase family.</text>
</comment>
<dbReference type="PANTHER" id="PTHR43429:SF1">
    <property type="entry name" value="NAD(P)H SULFUR OXIDOREDUCTASE (COA-DEPENDENT)"/>
    <property type="match status" value="1"/>
</dbReference>
<comment type="cofactor">
    <cofactor evidence="1">
        <name>FAD</name>
        <dbReference type="ChEBI" id="CHEBI:57692"/>
    </cofactor>
</comment>